<proteinExistence type="predicted"/>
<keyword evidence="2" id="KW-1185">Reference proteome</keyword>
<dbReference type="PANTHER" id="PTHR37540:SF9">
    <property type="entry name" value="ZN(2)-C6 FUNGAL-TYPE DOMAIN-CONTAINING PROTEIN"/>
    <property type="match status" value="1"/>
</dbReference>
<dbReference type="GeneID" id="35595712"/>
<dbReference type="AlphaFoldDB" id="A0A2D3UMV7"/>
<accession>A0A2D3UMV7</accession>
<gene>
    <name evidence="1" type="ORF">RCC_00315</name>
</gene>
<reference evidence="1 2" key="1">
    <citation type="submission" date="2016-03" db="EMBL/GenBank/DDBJ databases">
        <authorList>
            <person name="Ploux O."/>
        </authorList>
    </citation>
    <scope>NUCLEOTIDE SEQUENCE [LARGE SCALE GENOMIC DNA]</scope>
    <source>
        <strain evidence="1 2">URUG2</strain>
    </source>
</reference>
<evidence type="ECO:0000313" key="1">
    <source>
        <dbReference type="EMBL" id="CZT14338.1"/>
    </source>
</evidence>
<evidence type="ECO:0000313" key="2">
    <source>
        <dbReference type="Proteomes" id="UP000225277"/>
    </source>
</evidence>
<dbReference type="Proteomes" id="UP000225277">
    <property type="component" value="Unassembled WGS sequence"/>
</dbReference>
<dbReference type="RefSeq" id="XP_023621235.1">
    <property type="nucleotide sequence ID" value="XM_023765467.1"/>
</dbReference>
<dbReference type="STRING" id="112498.A0A2D3UMV7"/>
<organism evidence="1 2">
    <name type="scientific">Ramularia collo-cygni</name>
    <dbReference type="NCBI Taxonomy" id="112498"/>
    <lineage>
        <taxon>Eukaryota</taxon>
        <taxon>Fungi</taxon>
        <taxon>Dikarya</taxon>
        <taxon>Ascomycota</taxon>
        <taxon>Pezizomycotina</taxon>
        <taxon>Dothideomycetes</taxon>
        <taxon>Dothideomycetidae</taxon>
        <taxon>Mycosphaerellales</taxon>
        <taxon>Mycosphaerellaceae</taxon>
        <taxon>Ramularia</taxon>
    </lineage>
</organism>
<sequence length="429" mass="48870">MERQYLFIDGVHAKGVTKRATRSHVMKGKNVGRKLFRRSKQACAPLTIAKSFGYLGISLPVEIEPWSQQIINHFFEYTSTRLYPINFGIMLQEVMVMYLRTICVDETVHACCVSMMQACNEIFSSNGESSPKALNHISRNFDLIQRRIDGDDALSDSTLAIVVSLFHQEQIRKQYAAARVHMNGLQRMVKLRGGISKLESSPYLLLKTCKIDIMFALQSGQKPMFFRDNMAYVRNVISKEGMSLACTNNALFERYSQLDSNFQDVLVDIAGSCSLFNEKGKDVPLGMIPFLELIISICYRLLRFRPLQIPSRQNDSQGALHLGSTIVMMTVFLQLGHLRMIDYTLISRCLQQTLTASLLDEDCELYLWLAVIGSIWTSGSEDSSWIIARVREASDRAGLKSWTELRGRIAIFPWIHVIHDLPGYEIWQQ</sequence>
<dbReference type="OrthoDB" id="4158087at2759"/>
<name>A0A2D3UMV7_9PEZI</name>
<dbReference type="PANTHER" id="PTHR37540">
    <property type="entry name" value="TRANSCRIPTION FACTOR (ACR-2), PUTATIVE-RELATED-RELATED"/>
    <property type="match status" value="1"/>
</dbReference>
<protein>
    <submittedName>
        <fullName evidence="1">Uncharacterized protein</fullName>
    </submittedName>
</protein>
<dbReference type="EMBL" id="FJUY01000001">
    <property type="protein sequence ID" value="CZT14338.1"/>
    <property type="molecule type" value="Genomic_DNA"/>
</dbReference>